<dbReference type="PANTHER" id="PTHR46401">
    <property type="entry name" value="GLYCOSYLTRANSFERASE WBBK-RELATED"/>
    <property type="match status" value="1"/>
</dbReference>
<accession>A0A840XJ77</accession>
<dbReference type="Pfam" id="PF00534">
    <property type="entry name" value="Glycos_transf_1"/>
    <property type="match status" value="1"/>
</dbReference>
<dbReference type="Pfam" id="PF13439">
    <property type="entry name" value="Glyco_transf_4"/>
    <property type="match status" value="1"/>
</dbReference>
<dbReference type="GO" id="GO:0016757">
    <property type="term" value="F:glycosyltransferase activity"/>
    <property type="evidence" value="ECO:0007669"/>
    <property type="project" value="UniProtKB-KW"/>
</dbReference>
<dbReference type="CDD" id="cd03809">
    <property type="entry name" value="GT4_MtfB-like"/>
    <property type="match status" value="1"/>
</dbReference>
<dbReference type="RefSeq" id="WP_341799920.1">
    <property type="nucleotide sequence ID" value="NZ_BAAANZ010000002.1"/>
</dbReference>
<protein>
    <submittedName>
        <fullName evidence="5">Glycosyltransferase involved in cell wall biosynthesis</fullName>
    </submittedName>
</protein>
<feature type="domain" description="Glycosyl transferase family 1" evidence="3">
    <location>
        <begin position="198"/>
        <end position="350"/>
    </location>
</feature>
<sequence>MHAAPPIVIDATAIPAQVGGVGRYLEQLIPALDAEGVALVIACQRRDADWIAESAPHAVIHTVPAAVERTALRLLWEQTGLVRLARRHRAAVIHAPHYTMPLLAGRPVVVTLHDATFFSDPHLHSRLKRVFFRAWTRLSLRRAAACIVPSAATRDELVRFVGPRAAACHVAHHGVDGSAFHPPTADEVERARTLVGAPHWIAFLGTIEPRKNVPNLIRAVLAAQPELQGRYPDAALVLAGARGWDTEVDGLLAEAGDRVRVLGYVDRDDLPGLLGGALLVAYPSLGEGFGLPVVEAMACGAPVLTTRRLALPEVGGDAVAYAEPSTEGIRAALVALLDDEAARHELGQRGVARAARFTWSAAAAAHRAVYESVSRRGGSDGRS</sequence>
<dbReference type="EMBL" id="JACHBS010000001">
    <property type="protein sequence ID" value="MBB5618522.1"/>
    <property type="molecule type" value="Genomic_DNA"/>
</dbReference>
<evidence type="ECO:0000259" key="3">
    <source>
        <dbReference type="Pfam" id="PF00534"/>
    </source>
</evidence>
<keyword evidence="1" id="KW-0328">Glycosyltransferase</keyword>
<evidence type="ECO:0000256" key="1">
    <source>
        <dbReference type="ARBA" id="ARBA00022676"/>
    </source>
</evidence>
<evidence type="ECO:0000256" key="2">
    <source>
        <dbReference type="ARBA" id="ARBA00022679"/>
    </source>
</evidence>
<evidence type="ECO:0000313" key="5">
    <source>
        <dbReference type="EMBL" id="MBB5618522.1"/>
    </source>
</evidence>
<feature type="domain" description="Glycosyltransferase subfamily 4-like N-terminal" evidence="4">
    <location>
        <begin position="18"/>
        <end position="176"/>
    </location>
</feature>
<keyword evidence="6" id="KW-1185">Reference proteome</keyword>
<evidence type="ECO:0000313" key="6">
    <source>
        <dbReference type="Proteomes" id="UP000552883"/>
    </source>
</evidence>
<dbReference type="AlphaFoldDB" id="A0A840XJ77"/>
<dbReference type="Proteomes" id="UP000552883">
    <property type="component" value="Unassembled WGS sequence"/>
</dbReference>
<organism evidence="5 6">
    <name type="scientific">Microcella frigidaquae</name>
    <dbReference type="NCBI Taxonomy" id="424758"/>
    <lineage>
        <taxon>Bacteria</taxon>
        <taxon>Bacillati</taxon>
        <taxon>Actinomycetota</taxon>
        <taxon>Actinomycetes</taxon>
        <taxon>Micrococcales</taxon>
        <taxon>Microbacteriaceae</taxon>
        <taxon>Microcella</taxon>
    </lineage>
</organism>
<comment type="caution">
    <text evidence="5">The sequence shown here is derived from an EMBL/GenBank/DDBJ whole genome shotgun (WGS) entry which is preliminary data.</text>
</comment>
<evidence type="ECO:0000259" key="4">
    <source>
        <dbReference type="Pfam" id="PF13439"/>
    </source>
</evidence>
<dbReference type="GO" id="GO:0009103">
    <property type="term" value="P:lipopolysaccharide biosynthetic process"/>
    <property type="evidence" value="ECO:0007669"/>
    <property type="project" value="TreeGrafter"/>
</dbReference>
<dbReference type="SUPFAM" id="SSF53756">
    <property type="entry name" value="UDP-Glycosyltransferase/glycogen phosphorylase"/>
    <property type="match status" value="1"/>
</dbReference>
<dbReference type="InterPro" id="IPR001296">
    <property type="entry name" value="Glyco_trans_1"/>
</dbReference>
<reference evidence="5 6" key="1">
    <citation type="submission" date="2020-08" db="EMBL/GenBank/DDBJ databases">
        <title>Sequencing the genomes of 1000 actinobacteria strains.</title>
        <authorList>
            <person name="Klenk H.-P."/>
        </authorList>
    </citation>
    <scope>NUCLEOTIDE SEQUENCE [LARGE SCALE GENOMIC DNA]</scope>
    <source>
        <strain evidence="5 6">DSM 23889</strain>
    </source>
</reference>
<dbReference type="PANTHER" id="PTHR46401:SF2">
    <property type="entry name" value="GLYCOSYLTRANSFERASE WBBK-RELATED"/>
    <property type="match status" value="1"/>
</dbReference>
<proteinExistence type="predicted"/>
<keyword evidence="2 5" id="KW-0808">Transferase</keyword>
<gene>
    <name evidence="5" type="ORF">BJ959_002018</name>
</gene>
<name>A0A840XJ77_9MICO</name>
<dbReference type="Gene3D" id="3.40.50.2000">
    <property type="entry name" value="Glycogen Phosphorylase B"/>
    <property type="match status" value="2"/>
</dbReference>
<dbReference type="InterPro" id="IPR028098">
    <property type="entry name" value="Glyco_trans_4-like_N"/>
</dbReference>